<protein>
    <submittedName>
        <fullName evidence="1">Uncharacterized protein</fullName>
    </submittedName>
</protein>
<dbReference type="EMBL" id="CP060807">
    <property type="protein sequence ID" value="QNP24879.1"/>
    <property type="molecule type" value="Genomic_DNA"/>
</dbReference>
<name>A0A2V3KH56_KLEVA</name>
<organism evidence="1 2">
    <name type="scientific">Klebsiella variicola</name>
    <dbReference type="NCBI Taxonomy" id="244366"/>
    <lineage>
        <taxon>Bacteria</taxon>
        <taxon>Pseudomonadati</taxon>
        <taxon>Pseudomonadota</taxon>
        <taxon>Gammaproteobacteria</taxon>
        <taxon>Enterobacterales</taxon>
        <taxon>Enterobacteriaceae</taxon>
        <taxon>Klebsiella/Raoultella group</taxon>
        <taxon>Klebsiella</taxon>
        <taxon>Klebsiella pneumoniae complex</taxon>
    </lineage>
</organism>
<proteinExistence type="predicted"/>
<dbReference type="Proteomes" id="UP000516181">
    <property type="component" value="Chromosome"/>
</dbReference>
<evidence type="ECO:0000313" key="2">
    <source>
        <dbReference type="Proteomes" id="UP000516181"/>
    </source>
</evidence>
<sequence>MKVEYLVTIELKDSFCKTKKSFLNFLQSDSDISLTGKKVTYLNKHYEMEVSEENSPSDKHKIFNVKINNPNEDHTEEFSKFLRVLRSLLNMASKNNIQTLWDDISYTYSLKAYPLIHDLENLLRKLITKFMLTNVGLSWSETAIPDELKKIRKDKKLQGVNNYLYDTDFIQLSNFLFDAYRTQDLDSLINKIKDHSEDSIKIKEINEFIPKSNWQRYFQKHVDCEASLLKSRWEKLYLLRCKIAHNNFFEKNDYESLKLMSDEIKPIIESAILSLEKITVPEEEREELAENVAINSNYKVGEFLACWKNLERVTFELGIKSGITKPNQINIMAKTVHNLKEAGILERDIYESIMKLMKVRNMIVHSIDFGIEDYDIDYYIQISKSIIARL</sequence>
<dbReference type="RefSeq" id="WP_110236219.1">
    <property type="nucleotide sequence ID" value="NZ_BQSY01000002.1"/>
</dbReference>
<gene>
    <name evidence="1" type="ORF">IAP99_00425</name>
</gene>
<dbReference type="AlphaFoldDB" id="A0A2V3KH56"/>
<reference evidence="1 2" key="1">
    <citation type="submission" date="2020-08" db="EMBL/GenBank/DDBJ databases">
        <title>Complete genome sequence of Klebsiella pneumoniae KP2757.</title>
        <authorList>
            <person name="Zhang X."/>
        </authorList>
    </citation>
    <scope>NUCLEOTIDE SEQUENCE [LARGE SCALE GENOMIC DNA]</scope>
    <source>
        <strain evidence="1 2">KP2757</strain>
    </source>
</reference>
<evidence type="ECO:0000313" key="1">
    <source>
        <dbReference type="EMBL" id="QNP24879.1"/>
    </source>
</evidence>
<accession>A0A2V3KH56</accession>